<dbReference type="PANTHER" id="PTHR33711:SF10">
    <property type="entry name" value="INTRADIOL RING-CLEAVAGE DIOXYGENASES DOMAIN-CONTAINING PROTEIN"/>
    <property type="match status" value="1"/>
</dbReference>
<evidence type="ECO:0000256" key="1">
    <source>
        <dbReference type="ARBA" id="ARBA00007825"/>
    </source>
</evidence>
<dbReference type="EMBL" id="RBUI01000059">
    <property type="protein sequence ID" value="RMU89981.1"/>
    <property type="molecule type" value="Genomic_DNA"/>
</dbReference>
<protein>
    <submittedName>
        <fullName evidence="5">Protocatechuate 3,4-dioxygenase, beta subunit</fullName>
    </submittedName>
</protein>
<dbReference type="InterPro" id="IPR000627">
    <property type="entry name" value="Intradiol_dOase_C"/>
</dbReference>
<keyword evidence="2 5" id="KW-0223">Dioxygenase</keyword>
<dbReference type="GO" id="GO:0019619">
    <property type="term" value="P:3,4-dihydroxybenzoate catabolic process"/>
    <property type="evidence" value="ECO:0007669"/>
    <property type="project" value="InterPro"/>
</dbReference>
<organism evidence="5 6">
    <name type="scientific">Pseudomonas savastanoi pv. phaseolicola</name>
    <name type="common">Pseudomonas syringae pv. phaseolicola</name>
    <dbReference type="NCBI Taxonomy" id="319"/>
    <lineage>
        <taxon>Bacteria</taxon>
        <taxon>Pseudomonadati</taxon>
        <taxon>Pseudomonadota</taxon>
        <taxon>Gammaproteobacteria</taxon>
        <taxon>Pseudomonadales</taxon>
        <taxon>Pseudomonadaceae</taxon>
        <taxon>Pseudomonas</taxon>
    </lineage>
</organism>
<gene>
    <name evidence="5" type="ORF">ALP21_100066</name>
</gene>
<dbReference type="InterPro" id="IPR050770">
    <property type="entry name" value="Intradiol_RC_Dioxygenase"/>
</dbReference>
<dbReference type="Pfam" id="PF12391">
    <property type="entry name" value="PCDO_beta_N"/>
    <property type="match status" value="1"/>
</dbReference>
<dbReference type="PROSITE" id="PS00083">
    <property type="entry name" value="INTRADIOL_DIOXYGENAS"/>
    <property type="match status" value="1"/>
</dbReference>
<sequence length="277" mass="30772">MMGFISVLYKHGSRDTSPQPVAHVIDACAPHKKNEENAMSAADNSRFVIRDRNWHPKALTPDYKTSILRSPRQALVSIPQSISETTGPDFSHLKFGQHDNDLLLNFNNGGLPIGERILLAGRVCDQYGKPIPHTLVEIWQANAGGRYRHKRDAYLAPIDANFGGVGRALTDSEGNYSFRTVKPGPYPWRNGPNDWRPAHIHVSISGPSIATRLITQLYFEGDPLISICPIVKAIANPDAVQSLIARLDLGLGNPMDCLAYRFDIVLRGQRKTHFENC</sequence>
<dbReference type="NCBIfam" id="TIGR02422">
    <property type="entry name" value="protocat_beta"/>
    <property type="match status" value="1"/>
</dbReference>
<comment type="similarity">
    <text evidence="1">Belongs to the intradiol ring-cleavage dioxygenase family.</text>
</comment>
<accession>A0A7Z6UUJ7</accession>
<evidence type="ECO:0000256" key="3">
    <source>
        <dbReference type="ARBA" id="ARBA00023002"/>
    </source>
</evidence>
<dbReference type="GO" id="GO:0008199">
    <property type="term" value="F:ferric iron binding"/>
    <property type="evidence" value="ECO:0007669"/>
    <property type="project" value="InterPro"/>
</dbReference>
<dbReference type="InterPro" id="IPR015889">
    <property type="entry name" value="Intradiol_dOase_core"/>
</dbReference>
<dbReference type="Gene3D" id="2.60.130.10">
    <property type="entry name" value="Aromatic compound dioxygenase"/>
    <property type="match status" value="1"/>
</dbReference>
<dbReference type="InterPro" id="IPR012785">
    <property type="entry name" value="Protocat_dOase_b"/>
</dbReference>
<dbReference type="SUPFAM" id="SSF49482">
    <property type="entry name" value="Aromatic compound dioxygenase"/>
    <property type="match status" value="1"/>
</dbReference>
<dbReference type="Pfam" id="PF00775">
    <property type="entry name" value="Dioxygenase_C"/>
    <property type="match status" value="1"/>
</dbReference>
<dbReference type="FunFam" id="2.60.130.10:FF:000002">
    <property type="entry name" value="Protocatechuate 3,4-dioxygenase beta chain"/>
    <property type="match status" value="1"/>
</dbReference>
<dbReference type="InterPro" id="IPR024756">
    <property type="entry name" value="PCDO_beta_N"/>
</dbReference>
<evidence type="ECO:0000313" key="6">
    <source>
        <dbReference type="Proteomes" id="UP000267078"/>
    </source>
</evidence>
<dbReference type="GO" id="GO:0018578">
    <property type="term" value="F:protocatechuate 3,4-dioxygenase activity"/>
    <property type="evidence" value="ECO:0007669"/>
    <property type="project" value="InterPro"/>
</dbReference>
<proteinExistence type="inferred from homology"/>
<dbReference type="PANTHER" id="PTHR33711">
    <property type="entry name" value="DIOXYGENASE, PUTATIVE (AFU_ORTHOLOGUE AFUA_2G02910)-RELATED"/>
    <property type="match status" value="1"/>
</dbReference>
<dbReference type="Proteomes" id="UP000267078">
    <property type="component" value="Unassembled WGS sequence"/>
</dbReference>
<reference evidence="5 6" key="1">
    <citation type="submission" date="2018-08" db="EMBL/GenBank/DDBJ databases">
        <title>Recombination of ecologically and evolutionarily significant loci maintains genetic cohesion in the Pseudomonas syringae species complex.</title>
        <authorList>
            <person name="Dillon M."/>
            <person name="Thakur S."/>
            <person name="Almeida R.N.D."/>
            <person name="Weir B.S."/>
            <person name="Guttman D.S."/>
        </authorList>
    </citation>
    <scope>NUCLEOTIDE SEQUENCE [LARGE SCALE GENOMIC DNA]</scope>
    <source>
        <strain evidence="5 6">1449B</strain>
    </source>
</reference>
<evidence type="ECO:0000256" key="2">
    <source>
        <dbReference type="ARBA" id="ARBA00022964"/>
    </source>
</evidence>
<name>A0A7Z6UUJ7_PSESH</name>
<feature type="domain" description="Intradiol ring-cleavage dioxygenases" evidence="4">
    <location>
        <begin position="119"/>
        <end position="147"/>
    </location>
</feature>
<dbReference type="AlphaFoldDB" id="A0A7Z6UUJ7"/>
<comment type="caution">
    <text evidence="5">The sequence shown here is derived from an EMBL/GenBank/DDBJ whole genome shotgun (WGS) entry which is preliminary data.</text>
</comment>
<evidence type="ECO:0000259" key="4">
    <source>
        <dbReference type="PROSITE" id="PS00083"/>
    </source>
</evidence>
<keyword evidence="3" id="KW-0560">Oxidoreductase</keyword>
<evidence type="ECO:0000313" key="5">
    <source>
        <dbReference type="EMBL" id="RMU89981.1"/>
    </source>
</evidence>